<organism evidence="5">
    <name type="scientific">Dictyoglomus thermophilum</name>
    <dbReference type="NCBI Taxonomy" id="14"/>
    <lineage>
        <taxon>Bacteria</taxon>
        <taxon>Pseudomonadati</taxon>
        <taxon>Dictyoglomota</taxon>
        <taxon>Dictyoglomia</taxon>
        <taxon>Dictyoglomales</taxon>
        <taxon>Dictyoglomaceae</taxon>
        <taxon>Dictyoglomus</taxon>
    </lineage>
</organism>
<dbReference type="Pfam" id="PF13185">
    <property type="entry name" value="GAF_2"/>
    <property type="match status" value="1"/>
</dbReference>
<feature type="chain" id="PRO_5028302777" evidence="2">
    <location>
        <begin position="23"/>
        <end position="762"/>
    </location>
</feature>
<feature type="domain" description="HD" evidence="3">
    <location>
        <begin position="593"/>
        <end position="715"/>
    </location>
</feature>
<evidence type="ECO:0000313" key="5">
    <source>
        <dbReference type="EMBL" id="HFX13679.1"/>
    </source>
</evidence>
<dbReference type="SMART" id="SM00062">
    <property type="entry name" value="PBPb"/>
    <property type="match status" value="1"/>
</dbReference>
<dbReference type="InterPro" id="IPR003607">
    <property type="entry name" value="HD/PDEase_dom"/>
</dbReference>
<feature type="signal peptide" evidence="2">
    <location>
        <begin position="1"/>
        <end position="22"/>
    </location>
</feature>
<dbReference type="Gene3D" id="3.30.450.40">
    <property type="match status" value="1"/>
</dbReference>
<dbReference type="InterPro" id="IPR003018">
    <property type="entry name" value="GAF"/>
</dbReference>
<proteinExistence type="predicted"/>
<dbReference type="InterPro" id="IPR001638">
    <property type="entry name" value="Solute-binding_3/MltF_N"/>
</dbReference>
<dbReference type="InterPro" id="IPR006674">
    <property type="entry name" value="HD_domain"/>
</dbReference>
<dbReference type="CDD" id="cd00077">
    <property type="entry name" value="HDc"/>
    <property type="match status" value="1"/>
</dbReference>
<keyword evidence="1" id="KW-1133">Transmembrane helix</keyword>
<dbReference type="Gene3D" id="1.10.3210.10">
    <property type="entry name" value="Hypothetical protein af1432"/>
    <property type="match status" value="1"/>
</dbReference>
<evidence type="ECO:0000256" key="2">
    <source>
        <dbReference type="SAM" id="SignalP"/>
    </source>
</evidence>
<protein>
    <submittedName>
        <fullName evidence="5">Transporter substrate-binding domain-containing protein</fullName>
    </submittedName>
</protein>
<dbReference type="Pfam" id="PF00497">
    <property type="entry name" value="SBP_bac_3"/>
    <property type="match status" value="1"/>
</dbReference>
<keyword evidence="1" id="KW-0812">Transmembrane</keyword>
<sequence length="762" mass="89249">MKKFLILKIIILLLLMFFPAKGENTNTLTFAGDYNFPPIEYIDSQGIPQGFAVDIIRELEKRINKKINIILVPWNEAVELLDKREIDGIEFMRVTDERKRKYDFITYLESFSVIIIPSDSPIQSFGDLKNKKVAVLNQDVAHIFLKDITETIPFKSSELVVQALIERKAEAGVLNYYVARYIINKNNWNDQLKILQDKLFSSFAGIALPKGSPYYSEIKKGLTEILNSTHYRNLLTKWFGEEVLLRLEYKKKEAVSNALIFMITIIILLLIGILGSREYLKREVKKRTKEINLAYTFLKDIAQKNLDDIEKVYFEKLKELFPNSNIKYYKRKNGEFFLAYSYPQEKGYSLTIEDIENMEGYRRYFMVEGNIYSVLIIEENIPYPITYFNLLSEEFQNALTRLYIKEKIDREKEINEIMNLLSKKEDENILLENLLKRVLHILKADAGSIMIYDKENKILKIKVGINIPHEVIKNSVLKEGEGIAGWVLEHREPLILEDVYKDKRFKIIEPRFEIKSSICYPLIHKNEPVGVININSLRENRIFTNDDLSIIEKFAPLISAYIYNEEMEKKIFKLHRETLITIVEMVDARDPYTGGHSKEVGNITVNFGKSLLLNEEDMRRLEYSAYLHDIGKIKVPDFILKKPGKLSDEEYMIMKMHPVWGEELLHHISVFRDISKIIRHHHERWDGKGYPDGLSGNDIPFLSRIITLADSFQAMTAFRPYKRQLTIDEAIQEIKRYKGTQFDPELSDYFIEFILKETKPIK</sequence>
<dbReference type="SMART" id="SM00471">
    <property type="entry name" value="HDc"/>
    <property type="match status" value="1"/>
</dbReference>
<dbReference type="Pfam" id="PF13487">
    <property type="entry name" value="HD_5"/>
    <property type="match status" value="1"/>
</dbReference>
<dbReference type="CDD" id="cd13704">
    <property type="entry name" value="PBP2_HisK"/>
    <property type="match status" value="1"/>
</dbReference>
<dbReference type="SMART" id="SM00065">
    <property type="entry name" value="GAF"/>
    <property type="match status" value="1"/>
</dbReference>
<dbReference type="SUPFAM" id="SSF55781">
    <property type="entry name" value="GAF domain-like"/>
    <property type="match status" value="1"/>
</dbReference>
<dbReference type="PROSITE" id="PS51832">
    <property type="entry name" value="HD_GYP"/>
    <property type="match status" value="1"/>
</dbReference>
<accession>A0A7C3RKA3</accession>
<dbReference type="AlphaFoldDB" id="A0A7C3RKA3"/>
<gene>
    <name evidence="5" type="ORF">ENW00_05930</name>
</gene>
<evidence type="ECO:0000259" key="4">
    <source>
        <dbReference type="PROSITE" id="PS51832"/>
    </source>
</evidence>
<dbReference type="SUPFAM" id="SSF109604">
    <property type="entry name" value="HD-domain/PDEase-like"/>
    <property type="match status" value="1"/>
</dbReference>
<dbReference type="InterPro" id="IPR029016">
    <property type="entry name" value="GAF-like_dom_sf"/>
</dbReference>
<feature type="domain" description="HD-GYP" evidence="4">
    <location>
        <begin position="571"/>
        <end position="762"/>
    </location>
</feature>
<comment type="caution">
    <text evidence="5">The sequence shown here is derived from an EMBL/GenBank/DDBJ whole genome shotgun (WGS) entry which is preliminary data.</text>
</comment>
<dbReference type="NCBIfam" id="TIGR00277">
    <property type="entry name" value="HDIG"/>
    <property type="match status" value="1"/>
</dbReference>
<dbReference type="InterPro" id="IPR037522">
    <property type="entry name" value="HD_GYP_dom"/>
</dbReference>
<evidence type="ECO:0000256" key="1">
    <source>
        <dbReference type="SAM" id="Phobius"/>
    </source>
</evidence>
<name>A0A7C3RKA3_DICTH</name>
<dbReference type="EMBL" id="DTIN01000020">
    <property type="protein sequence ID" value="HFX13679.1"/>
    <property type="molecule type" value="Genomic_DNA"/>
</dbReference>
<dbReference type="SUPFAM" id="SSF53850">
    <property type="entry name" value="Periplasmic binding protein-like II"/>
    <property type="match status" value="1"/>
</dbReference>
<dbReference type="Gene3D" id="3.40.190.10">
    <property type="entry name" value="Periplasmic binding protein-like II"/>
    <property type="match status" value="2"/>
</dbReference>
<dbReference type="InterPro" id="IPR006675">
    <property type="entry name" value="HDIG_dom"/>
</dbReference>
<dbReference type="PANTHER" id="PTHR43155">
    <property type="entry name" value="CYCLIC DI-GMP PHOSPHODIESTERASE PA4108-RELATED"/>
    <property type="match status" value="1"/>
</dbReference>
<keyword evidence="1" id="KW-0472">Membrane</keyword>
<evidence type="ECO:0000259" key="3">
    <source>
        <dbReference type="PROSITE" id="PS51831"/>
    </source>
</evidence>
<keyword evidence="2" id="KW-0732">Signal</keyword>
<reference evidence="5" key="1">
    <citation type="journal article" date="2020" name="mSystems">
        <title>Genome- and Community-Level Interaction Insights into Carbon Utilization and Element Cycling Functions of Hydrothermarchaeota in Hydrothermal Sediment.</title>
        <authorList>
            <person name="Zhou Z."/>
            <person name="Liu Y."/>
            <person name="Xu W."/>
            <person name="Pan J."/>
            <person name="Luo Z.H."/>
            <person name="Li M."/>
        </authorList>
    </citation>
    <scope>NUCLEOTIDE SEQUENCE [LARGE SCALE GENOMIC DNA]</scope>
    <source>
        <strain evidence="5">SpSt-81</strain>
    </source>
</reference>
<feature type="transmembrane region" description="Helical" evidence="1">
    <location>
        <begin position="258"/>
        <end position="280"/>
    </location>
</feature>
<dbReference type="PROSITE" id="PS51831">
    <property type="entry name" value="HD"/>
    <property type="match status" value="1"/>
</dbReference>